<protein>
    <submittedName>
        <fullName evidence="2">Uncharacterized protein</fullName>
    </submittedName>
</protein>
<proteinExistence type="predicted"/>
<feature type="transmembrane region" description="Helical" evidence="1">
    <location>
        <begin position="20"/>
        <end position="44"/>
    </location>
</feature>
<keyword evidence="1" id="KW-0812">Transmembrane</keyword>
<dbReference type="EMBL" id="KQ420938">
    <property type="protein sequence ID" value="KOF78808.1"/>
    <property type="molecule type" value="Genomic_DNA"/>
</dbReference>
<keyword evidence="1" id="KW-1133">Transmembrane helix</keyword>
<dbReference type="AlphaFoldDB" id="A0A0L8GP60"/>
<evidence type="ECO:0000256" key="1">
    <source>
        <dbReference type="SAM" id="Phobius"/>
    </source>
</evidence>
<keyword evidence="1" id="KW-0472">Membrane</keyword>
<gene>
    <name evidence="2" type="ORF">OCBIM_22030281mg</name>
</gene>
<feature type="non-terminal residue" evidence="2">
    <location>
        <position position="79"/>
    </location>
</feature>
<feature type="transmembrane region" description="Helical" evidence="1">
    <location>
        <begin position="51"/>
        <end position="74"/>
    </location>
</feature>
<name>A0A0L8GP60_OCTBM</name>
<reference evidence="2" key="1">
    <citation type="submission" date="2015-07" db="EMBL/GenBank/DDBJ databases">
        <title>MeaNS - Measles Nucleotide Surveillance Program.</title>
        <authorList>
            <person name="Tran T."/>
            <person name="Druce J."/>
        </authorList>
    </citation>
    <scope>NUCLEOTIDE SEQUENCE</scope>
    <source>
        <strain evidence="2">UCB-OBI-ISO-001</strain>
        <tissue evidence="2">Gonad</tissue>
    </source>
</reference>
<evidence type="ECO:0000313" key="2">
    <source>
        <dbReference type="EMBL" id="KOF78808.1"/>
    </source>
</evidence>
<organism evidence="2">
    <name type="scientific">Octopus bimaculoides</name>
    <name type="common">California two-spotted octopus</name>
    <dbReference type="NCBI Taxonomy" id="37653"/>
    <lineage>
        <taxon>Eukaryota</taxon>
        <taxon>Metazoa</taxon>
        <taxon>Spiralia</taxon>
        <taxon>Lophotrochozoa</taxon>
        <taxon>Mollusca</taxon>
        <taxon>Cephalopoda</taxon>
        <taxon>Coleoidea</taxon>
        <taxon>Octopodiformes</taxon>
        <taxon>Octopoda</taxon>
        <taxon>Incirrata</taxon>
        <taxon>Octopodidae</taxon>
        <taxon>Octopus</taxon>
    </lineage>
</organism>
<sequence length="79" mass="8608">MSSAHCVVYSLCRLPTVSSAHYVVCSLCLLLTMSSAHCVICSLYRLLTASCLYHILPLSCALFAFILLSCPHLLCILSL</sequence>
<accession>A0A0L8GP60</accession>